<dbReference type="SUPFAM" id="SSF53448">
    <property type="entry name" value="Nucleotide-diphospho-sugar transferases"/>
    <property type="match status" value="1"/>
</dbReference>
<evidence type="ECO:0000313" key="2">
    <source>
        <dbReference type="Proteomes" id="UP001145145"/>
    </source>
</evidence>
<comment type="caution">
    <text evidence="1">The sequence shown here is derived from an EMBL/GenBank/DDBJ whole genome shotgun (WGS) entry which is preliminary data.</text>
</comment>
<gene>
    <name evidence="1" type="ORF">Selli1_34890</name>
</gene>
<dbReference type="RefSeq" id="WP_281874378.1">
    <property type="nucleotide sequence ID" value="NZ_BSBO01000066.1"/>
</dbReference>
<accession>A0A9W6CBU4</accession>
<evidence type="ECO:0000313" key="1">
    <source>
        <dbReference type="EMBL" id="GLG06315.1"/>
    </source>
</evidence>
<proteinExistence type="predicted"/>
<keyword evidence="2" id="KW-1185">Reference proteome</keyword>
<dbReference type="Gene3D" id="3.90.550.10">
    <property type="entry name" value="Spore Coat Polysaccharide Biosynthesis Protein SpsA, Chain A"/>
    <property type="match status" value="1"/>
</dbReference>
<name>A0A9W6CBU4_9FIRM</name>
<reference evidence="1 2" key="1">
    <citation type="journal article" date="2023" name="Int. J. Syst. Evol. Microbiol.">
        <title>Sellimonas catena sp. nov., isolated from human faeces.</title>
        <authorList>
            <person name="Hisatomi A."/>
            <person name="Ohkuma M."/>
            <person name="Sakamoto M."/>
        </authorList>
    </citation>
    <scope>NUCLEOTIDE SEQUENCE [LARGE SCALE GENOMIC DNA]</scope>
    <source>
        <strain evidence="1 2">12EGH17</strain>
    </source>
</reference>
<protein>
    <recommendedName>
        <fullName evidence="3">Glycosyl transferase family 2</fullName>
    </recommendedName>
</protein>
<dbReference type="Proteomes" id="UP001145145">
    <property type="component" value="Unassembled WGS sequence"/>
</dbReference>
<evidence type="ECO:0008006" key="3">
    <source>
        <dbReference type="Google" id="ProtNLM"/>
    </source>
</evidence>
<organism evidence="1 2">
    <name type="scientific">Sellimonas catena</name>
    <dbReference type="NCBI Taxonomy" id="2994035"/>
    <lineage>
        <taxon>Bacteria</taxon>
        <taxon>Bacillati</taxon>
        <taxon>Bacillota</taxon>
        <taxon>Clostridia</taxon>
        <taxon>Lachnospirales</taxon>
        <taxon>Lachnospiraceae</taxon>
        <taxon>Sellimonas</taxon>
    </lineage>
</organism>
<dbReference type="InterPro" id="IPR029044">
    <property type="entry name" value="Nucleotide-diphossugar_trans"/>
</dbReference>
<sequence>MWNSPFVHPATMFRKESLVRVKGYRYAKETRRAEDIDLFMRMYAKGMKGYNISESLLRYYVNPYAMKKRKYKYRIDEAIVRYKGYKMLGLMPKGLLYVIKPLVVGLIPKGMILNLQKRIYR</sequence>
<dbReference type="EMBL" id="BSBO01000066">
    <property type="protein sequence ID" value="GLG06315.1"/>
    <property type="molecule type" value="Genomic_DNA"/>
</dbReference>
<dbReference type="AlphaFoldDB" id="A0A9W6CBU4"/>